<dbReference type="Gramene" id="TVU43290">
    <property type="protein sequence ID" value="TVU43290"/>
    <property type="gene ID" value="EJB05_09746"/>
</dbReference>
<protein>
    <recommendedName>
        <fullName evidence="1">F-box domain-containing protein</fullName>
    </recommendedName>
</protein>
<dbReference type="InterPro" id="IPR001810">
    <property type="entry name" value="F-box_dom"/>
</dbReference>
<organism evidence="2 3">
    <name type="scientific">Eragrostis curvula</name>
    <name type="common">weeping love grass</name>
    <dbReference type="NCBI Taxonomy" id="38414"/>
    <lineage>
        <taxon>Eukaryota</taxon>
        <taxon>Viridiplantae</taxon>
        <taxon>Streptophyta</taxon>
        <taxon>Embryophyta</taxon>
        <taxon>Tracheophyta</taxon>
        <taxon>Spermatophyta</taxon>
        <taxon>Magnoliopsida</taxon>
        <taxon>Liliopsida</taxon>
        <taxon>Poales</taxon>
        <taxon>Poaceae</taxon>
        <taxon>PACMAD clade</taxon>
        <taxon>Chloridoideae</taxon>
        <taxon>Eragrostideae</taxon>
        <taxon>Eragrostidinae</taxon>
        <taxon>Eragrostis</taxon>
    </lineage>
</organism>
<feature type="domain" description="F-box" evidence="1">
    <location>
        <begin position="39"/>
        <end position="87"/>
    </location>
</feature>
<keyword evidence="3" id="KW-1185">Reference proteome</keyword>
<dbReference type="Gene3D" id="3.80.10.10">
    <property type="entry name" value="Ribonuclease Inhibitor"/>
    <property type="match status" value="1"/>
</dbReference>
<dbReference type="Pfam" id="PF12937">
    <property type="entry name" value="F-box-like"/>
    <property type="match status" value="1"/>
</dbReference>
<comment type="caution">
    <text evidence="2">The sequence shown here is derived from an EMBL/GenBank/DDBJ whole genome shotgun (WGS) entry which is preliminary data.</text>
</comment>
<accession>A0A5J9W7F1</accession>
<dbReference type="PROSITE" id="PS50181">
    <property type="entry name" value="FBOX"/>
    <property type="match status" value="1"/>
</dbReference>
<reference evidence="2 3" key="1">
    <citation type="journal article" date="2019" name="Sci. Rep.">
        <title>A high-quality genome of Eragrostis curvula grass provides insights into Poaceae evolution and supports new strategies to enhance forage quality.</title>
        <authorList>
            <person name="Carballo J."/>
            <person name="Santos B.A.C.M."/>
            <person name="Zappacosta D."/>
            <person name="Garbus I."/>
            <person name="Selva J.P."/>
            <person name="Gallo C.A."/>
            <person name="Diaz A."/>
            <person name="Albertini E."/>
            <person name="Caccamo M."/>
            <person name="Echenique V."/>
        </authorList>
    </citation>
    <scope>NUCLEOTIDE SEQUENCE [LARGE SCALE GENOMIC DNA]</scope>
    <source>
        <strain evidence="3">cv. Victoria</strain>
        <tissue evidence="2">Leaf</tissue>
    </source>
</reference>
<dbReference type="AlphaFoldDB" id="A0A5J9W7F1"/>
<dbReference type="PANTHER" id="PTHR38926">
    <property type="entry name" value="F-BOX DOMAIN CONTAINING PROTEIN, EXPRESSED"/>
    <property type="match status" value="1"/>
</dbReference>
<dbReference type="InterPro" id="IPR032675">
    <property type="entry name" value="LRR_dom_sf"/>
</dbReference>
<dbReference type="SUPFAM" id="SSF81383">
    <property type="entry name" value="F-box domain"/>
    <property type="match status" value="1"/>
</dbReference>
<feature type="non-terminal residue" evidence="2">
    <location>
        <position position="1"/>
    </location>
</feature>
<sequence>MGTTNSKNGALSNPAATPASSSWRRLLGRCHKAFRPGATRDWANLPRDVLWSIFTRLPHAEIIRGAGLVCVSWRRCFVDEPTLWRHIDVPWCNRDDDYYGGLTAARLAMARAAVGRSAGRCESFRGPADSEFLAYLADSAPSLRTLHVTSRASELKEFTDRAVTFPRLERLVLSLGYFPVPLVLAFVDHCPRLETLVVGCCLFKLKDYDSSVLVARLLKLKDYDDSSVLVARLTWTINRINCDVNLPRR</sequence>
<evidence type="ECO:0000259" key="1">
    <source>
        <dbReference type="PROSITE" id="PS50181"/>
    </source>
</evidence>
<proteinExistence type="predicted"/>
<dbReference type="EMBL" id="RWGY01000005">
    <property type="protein sequence ID" value="TVU43290.1"/>
    <property type="molecule type" value="Genomic_DNA"/>
</dbReference>
<dbReference type="PANTHER" id="PTHR38926:SF2">
    <property type="entry name" value="F-BOX_LRR-REPEAT PROTEIN 21-RELATED"/>
    <property type="match status" value="1"/>
</dbReference>
<dbReference type="OrthoDB" id="661387at2759"/>
<evidence type="ECO:0000313" key="3">
    <source>
        <dbReference type="Proteomes" id="UP000324897"/>
    </source>
</evidence>
<gene>
    <name evidence="2" type="ORF">EJB05_09746</name>
</gene>
<dbReference type="Proteomes" id="UP000324897">
    <property type="component" value="Unassembled WGS sequence"/>
</dbReference>
<name>A0A5J9W7F1_9POAL</name>
<dbReference type="InterPro" id="IPR036047">
    <property type="entry name" value="F-box-like_dom_sf"/>
</dbReference>
<dbReference type="FunFam" id="1.20.1280.50:FF:000037">
    <property type="entry name" value="F-box protein SKIP19"/>
    <property type="match status" value="1"/>
</dbReference>
<evidence type="ECO:0000313" key="2">
    <source>
        <dbReference type="EMBL" id="TVU43290.1"/>
    </source>
</evidence>